<dbReference type="GO" id="GO:0005829">
    <property type="term" value="C:cytosol"/>
    <property type="evidence" value="ECO:0007669"/>
    <property type="project" value="InterPro"/>
</dbReference>
<evidence type="ECO:0000256" key="6">
    <source>
        <dbReference type="ARBA" id="ARBA00023098"/>
    </source>
</evidence>
<dbReference type="InterPro" id="IPR005935">
    <property type="entry name" value="Mev_decarb"/>
</dbReference>
<dbReference type="InterPro" id="IPR036554">
    <property type="entry name" value="GHMP_kinase_C_sf"/>
</dbReference>
<dbReference type="InterPro" id="IPR053859">
    <property type="entry name" value="MVD-like_N"/>
</dbReference>
<comment type="similarity">
    <text evidence="1">Belongs to the diphosphomevalonate decarboxylase family.</text>
</comment>
<evidence type="ECO:0000256" key="3">
    <source>
        <dbReference type="ARBA" id="ARBA00022516"/>
    </source>
</evidence>
<dbReference type="GO" id="GO:0005524">
    <property type="term" value="F:ATP binding"/>
    <property type="evidence" value="ECO:0007669"/>
    <property type="project" value="UniProtKB-KW"/>
</dbReference>
<keyword evidence="7" id="KW-0456">Lyase</keyword>
<keyword evidence="5" id="KW-0067">ATP-binding</keyword>
<dbReference type="Pfam" id="PF22700">
    <property type="entry name" value="MVD-like_N"/>
    <property type="match status" value="1"/>
</dbReference>
<keyword evidence="6" id="KW-0443">Lipid metabolism</keyword>
<dbReference type="Pfam" id="PF18376">
    <property type="entry name" value="MDD_C"/>
    <property type="match status" value="1"/>
</dbReference>
<name>G8R1R9_OWEHD</name>
<dbReference type="GO" id="GO:0019287">
    <property type="term" value="P:isopentenyl diphosphate biosynthetic process, mevalonate pathway"/>
    <property type="evidence" value="ECO:0007669"/>
    <property type="project" value="InterPro"/>
</dbReference>
<organism evidence="10 11">
    <name type="scientific">Owenweeksia hongkongensis (strain DSM 17368 / CIP 108786 / JCM 12287 / NRRL B-23963 / UST20020801)</name>
    <dbReference type="NCBI Taxonomy" id="926562"/>
    <lineage>
        <taxon>Bacteria</taxon>
        <taxon>Pseudomonadati</taxon>
        <taxon>Bacteroidota</taxon>
        <taxon>Flavobacteriia</taxon>
        <taxon>Flavobacteriales</taxon>
        <taxon>Owenweeksiaceae</taxon>
        <taxon>Owenweeksia</taxon>
    </lineage>
</organism>
<sequence>MKKSASWRSPSNIALVKYWGKYPKQIPANPSISFTLNDCYTETEVILDDKKTDATFSFEVILDGETKPDFAPKIEKFFNQIVDEAPFLKEFHFTIKTHNSFPHSSGIASSASGMSALALCLLSLKEEIAGKKEDDFYRKASEWARLGSGSASRSVYGGLVEWGRFAGMPESNDEFAVPFTGKVHEVFKTFCDYVLLVEVGAKSVSSTAGHGLMNNHPFAERRFLQAHENLEKLTEILASGDLAAFGNLVESEALTLHAMMMTSDPSFILMKPNTVHIIERIREHRKETGTPVYFTLDAGANVHVLFPATAEQKVKSFVDSELKQYLKDGRYICDRVGQGPEFVGSKE</sequence>
<reference evidence="10 11" key="1">
    <citation type="journal article" date="2012" name="Stand. Genomic Sci.">
        <title>Genome sequence of the orange-pigmented seawater bacterium Owenweeksia hongkongensis type strain (UST20020801(T)).</title>
        <authorList>
            <person name="Riedel T."/>
            <person name="Held B."/>
            <person name="Nolan M."/>
            <person name="Lucas S."/>
            <person name="Lapidus A."/>
            <person name="Tice H."/>
            <person name="Del Rio T.G."/>
            <person name="Cheng J.F."/>
            <person name="Han C."/>
            <person name="Tapia R."/>
            <person name="Goodwin L.A."/>
            <person name="Pitluck S."/>
            <person name="Liolios K."/>
            <person name="Mavromatis K."/>
            <person name="Pagani I."/>
            <person name="Ivanova N."/>
            <person name="Mikhailova N."/>
            <person name="Pati A."/>
            <person name="Chen A."/>
            <person name="Palaniappan K."/>
            <person name="Rohde M."/>
            <person name="Tindall B.J."/>
            <person name="Detter J.C."/>
            <person name="Goker M."/>
            <person name="Woyke T."/>
            <person name="Bristow J."/>
            <person name="Eisen J.A."/>
            <person name="Markowitz V."/>
            <person name="Hugenholtz P."/>
            <person name="Klenk H.P."/>
            <person name="Kyrpides N.C."/>
        </authorList>
    </citation>
    <scope>NUCLEOTIDE SEQUENCE</scope>
    <source>
        <strain evidence="11">DSM 17368 / JCM 12287 / NRRL B-23963</strain>
    </source>
</reference>
<dbReference type="eggNOG" id="COG3407">
    <property type="taxonomic scope" value="Bacteria"/>
</dbReference>
<evidence type="ECO:0000256" key="7">
    <source>
        <dbReference type="ARBA" id="ARBA00023239"/>
    </source>
</evidence>
<dbReference type="SUPFAM" id="SSF55060">
    <property type="entry name" value="GHMP Kinase, C-terminal domain"/>
    <property type="match status" value="1"/>
</dbReference>
<dbReference type="HOGENOM" id="CLU_040369_0_0_10"/>
<gene>
    <name evidence="10" type="ordered locus">Oweho_1866</name>
</gene>
<dbReference type="InterPro" id="IPR020568">
    <property type="entry name" value="Ribosomal_Su5_D2-typ_SF"/>
</dbReference>
<dbReference type="InterPro" id="IPR041431">
    <property type="entry name" value="Mvd1_C"/>
</dbReference>
<evidence type="ECO:0000313" key="11">
    <source>
        <dbReference type="Proteomes" id="UP000005631"/>
    </source>
</evidence>
<dbReference type="InterPro" id="IPR014721">
    <property type="entry name" value="Ribsml_uS5_D2-typ_fold_subgr"/>
</dbReference>
<dbReference type="InterPro" id="IPR029765">
    <property type="entry name" value="Mev_diP_decarb"/>
</dbReference>
<dbReference type="NCBIfam" id="TIGR01240">
    <property type="entry name" value="mevDPdecarb"/>
    <property type="match status" value="1"/>
</dbReference>
<evidence type="ECO:0000256" key="4">
    <source>
        <dbReference type="ARBA" id="ARBA00022741"/>
    </source>
</evidence>
<keyword evidence="11" id="KW-1185">Reference proteome</keyword>
<dbReference type="EC" id="4.1.1.33" evidence="2"/>
<evidence type="ECO:0000256" key="1">
    <source>
        <dbReference type="ARBA" id="ARBA00008831"/>
    </source>
</evidence>
<dbReference type="RefSeq" id="WP_014202201.1">
    <property type="nucleotide sequence ID" value="NC_016599.1"/>
</dbReference>
<dbReference type="EMBL" id="CP003156">
    <property type="protein sequence ID" value="AEV32845.1"/>
    <property type="molecule type" value="Genomic_DNA"/>
</dbReference>
<dbReference type="Proteomes" id="UP000005631">
    <property type="component" value="Chromosome"/>
</dbReference>
<accession>G8R1R9</accession>
<dbReference type="PIRSF" id="PIRSF015950">
    <property type="entry name" value="Mev_P_decrbx"/>
    <property type="match status" value="1"/>
</dbReference>
<feature type="domain" description="Mvd1 C-terminal" evidence="8">
    <location>
        <begin position="194"/>
        <end position="322"/>
    </location>
</feature>
<keyword evidence="3" id="KW-0444">Lipid biosynthesis</keyword>
<evidence type="ECO:0000259" key="9">
    <source>
        <dbReference type="Pfam" id="PF22700"/>
    </source>
</evidence>
<dbReference type="KEGG" id="oho:Oweho_1866"/>
<dbReference type="PATRIC" id="fig|926562.3.peg.1871"/>
<evidence type="ECO:0000313" key="10">
    <source>
        <dbReference type="EMBL" id="AEV32845.1"/>
    </source>
</evidence>
<evidence type="ECO:0000259" key="8">
    <source>
        <dbReference type="Pfam" id="PF18376"/>
    </source>
</evidence>
<feature type="domain" description="Diphosphomevalonate decarboxylase-like N-terminal" evidence="9">
    <location>
        <begin position="10"/>
        <end position="163"/>
    </location>
</feature>
<dbReference type="SUPFAM" id="SSF54211">
    <property type="entry name" value="Ribosomal protein S5 domain 2-like"/>
    <property type="match status" value="1"/>
</dbReference>
<keyword evidence="4" id="KW-0547">Nucleotide-binding</keyword>
<proteinExistence type="inferred from homology"/>
<dbReference type="Gene3D" id="3.30.230.10">
    <property type="match status" value="1"/>
</dbReference>
<dbReference type="PANTHER" id="PTHR10977:SF3">
    <property type="entry name" value="DIPHOSPHOMEVALONATE DECARBOXYLASE"/>
    <property type="match status" value="1"/>
</dbReference>
<dbReference type="GO" id="GO:0004163">
    <property type="term" value="F:diphosphomevalonate decarboxylase activity"/>
    <property type="evidence" value="ECO:0007669"/>
    <property type="project" value="UniProtKB-EC"/>
</dbReference>
<protein>
    <recommendedName>
        <fullName evidence="2">diphosphomevalonate decarboxylase</fullName>
        <ecNumber evidence="2">4.1.1.33</ecNumber>
    </recommendedName>
</protein>
<dbReference type="AlphaFoldDB" id="G8R1R9"/>
<dbReference type="PANTHER" id="PTHR10977">
    <property type="entry name" value="DIPHOSPHOMEVALONATE DECARBOXYLASE"/>
    <property type="match status" value="1"/>
</dbReference>
<dbReference type="Gene3D" id="3.30.70.890">
    <property type="entry name" value="GHMP kinase, C-terminal domain"/>
    <property type="match status" value="1"/>
</dbReference>
<evidence type="ECO:0000256" key="2">
    <source>
        <dbReference type="ARBA" id="ARBA00012296"/>
    </source>
</evidence>
<evidence type="ECO:0000256" key="5">
    <source>
        <dbReference type="ARBA" id="ARBA00022840"/>
    </source>
</evidence>
<dbReference type="STRING" id="926562.Oweho_1866"/>